<reference evidence="1 2" key="1">
    <citation type="submission" date="2024-02" db="EMBL/GenBank/DDBJ databases">
        <authorList>
            <person name="Vignale AGUSTIN F."/>
            <person name="Sosa J E."/>
            <person name="Modenutti C."/>
        </authorList>
    </citation>
    <scope>NUCLEOTIDE SEQUENCE [LARGE SCALE GENOMIC DNA]</scope>
</reference>
<keyword evidence="2" id="KW-1185">Reference proteome</keyword>
<name>A0ABC8SR47_9AQUA</name>
<evidence type="ECO:0000313" key="1">
    <source>
        <dbReference type="EMBL" id="CAK9159682.1"/>
    </source>
</evidence>
<organism evidence="1 2">
    <name type="scientific">Ilex paraguariensis</name>
    <name type="common">yerba mate</name>
    <dbReference type="NCBI Taxonomy" id="185542"/>
    <lineage>
        <taxon>Eukaryota</taxon>
        <taxon>Viridiplantae</taxon>
        <taxon>Streptophyta</taxon>
        <taxon>Embryophyta</taxon>
        <taxon>Tracheophyta</taxon>
        <taxon>Spermatophyta</taxon>
        <taxon>Magnoliopsida</taxon>
        <taxon>eudicotyledons</taxon>
        <taxon>Gunneridae</taxon>
        <taxon>Pentapetalae</taxon>
        <taxon>asterids</taxon>
        <taxon>campanulids</taxon>
        <taxon>Aquifoliales</taxon>
        <taxon>Aquifoliaceae</taxon>
        <taxon>Ilex</taxon>
    </lineage>
</organism>
<comment type="caution">
    <text evidence="1">The sequence shown here is derived from an EMBL/GenBank/DDBJ whole genome shotgun (WGS) entry which is preliminary data.</text>
</comment>
<gene>
    <name evidence="1" type="ORF">ILEXP_LOCUS28386</name>
</gene>
<dbReference type="EMBL" id="CAUOFW020003391">
    <property type="protein sequence ID" value="CAK9159682.1"/>
    <property type="molecule type" value="Genomic_DNA"/>
</dbReference>
<sequence length="107" mass="12204">MLAITVIQVSLFSLHSSPFAVQMVKSLSAKPCTTVIFRCSSRIREFDNMTNHIFSPIDIPTTSEDVMAQDIIIFHTVFLIRYRYCNLLNVFDCVARLEISKGSNQKE</sequence>
<proteinExistence type="predicted"/>
<accession>A0ABC8SR47</accession>
<dbReference type="AlphaFoldDB" id="A0ABC8SR47"/>
<protein>
    <recommendedName>
        <fullName evidence="3">Secreted protein</fullName>
    </recommendedName>
</protein>
<evidence type="ECO:0000313" key="2">
    <source>
        <dbReference type="Proteomes" id="UP001642360"/>
    </source>
</evidence>
<evidence type="ECO:0008006" key="3">
    <source>
        <dbReference type="Google" id="ProtNLM"/>
    </source>
</evidence>
<dbReference type="Proteomes" id="UP001642360">
    <property type="component" value="Unassembled WGS sequence"/>
</dbReference>